<dbReference type="SUPFAM" id="SSF46689">
    <property type="entry name" value="Homeodomain-like"/>
    <property type="match status" value="1"/>
</dbReference>
<name>A0ABT7PS94_9BACT</name>
<evidence type="ECO:0000313" key="4">
    <source>
        <dbReference type="EMBL" id="MDM4019211.1"/>
    </source>
</evidence>
<accession>A0ABT7PS94</accession>
<dbReference type="Proteomes" id="UP001239462">
    <property type="component" value="Unassembled WGS sequence"/>
</dbReference>
<dbReference type="InterPro" id="IPR009057">
    <property type="entry name" value="Homeodomain-like_sf"/>
</dbReference>
<dbReference type="SUPFAM" id="SSF48498">
    <property type="entry name" value="Tetracyclin repressor-like, C-terminal domain"/>
    <property type="match status" value="1"/>
</dbReference>
<sequence length="199" mass="22657">MKYSERKRADILAAAVSEFRASGYDSTSMDRIAEAAGASKRTVYNHFGSKDQMFEAMVHEMMSRADQLMEFRYDSELPLARQLKSISEEILSVLTDEGYRDLARVVLSRLMIVPQYSRIISEHTEQINTMLADWLRAAHRDKRLKVPRPEVAADQLVGMLMGYGFWPALCGVEKTSLDVKQATFIKQTVSMFLQGYQAT</sequence>
<dbReference type="Gene3D" id="1.10.357.10">
    <property type="entry name" value="Tetracycline Repressor, domain 2"/>
    <property type="match status" value="1"/>
</dbReference>
<keyword evidence="1 2" id="KW-0238">DNA-binding</keyword>
<keyword evidence="5" id="KW-1185">Reference proteome</keyword>
<dbReference type="Pfam" id="PF00440">
    <property type="entry name" value="TetR_N"/>
    <property type="match status" value="1"/>
</dbReference>
<proteinExistence type="predicted"/>
<dbReference type="PRINTS" id="PR00455">
    <property type="entry name" value="HTHTETR"/>
</dbReference>
<dbReference type="PANTHER" id="PTHR30055">
    <property type="entry name" value="HTH-TYPE TRANSCRIPTIONAL REGULATOR RUTR"/>
    <property type="match status" value="1"/>
</dbReference>
<gene>
    <name evidence="4" type="ORF">QTN89_27395</name>
</gene>
<dbReference type="InterPro" id="IPR001647">
    <property type="entry name" value="HTH_TetR"/>
</dbReference>
<evidence type="ECO:0000256" key="1">
    <source>
        <dbReference type="ARBA" id="ARBA00023125"/>
    </source>
</evidence>
<dbReference type="PROSITE" id="PS01081">
    <property type="entry name" value="HTH_TETR_1"/>
    <property type="match status" value="1"/>
</dbReference>
<comment type="caution">
    <text evidence="4">The sequence shown here is derived from an EMBL/GenBank/DDBJ whole genome shotgun (WGS) entry which is preliminary data.</text>
</comment>
<reference evidence="4 5" key="1">
    <citation type="submission" date="2023-06" db="EMBL/GenBank/DDBJ databases">
        <title>Roseiconus lacunae JC819 isolated from Gulf of Mannar region, Tamil Nadu.</title>
        <authorList>
            <person name="Pk S."/>
            <person name="Ch S."/>
            <person name="Ch V.R."/>
        </authorList>
    </citation>
    <scope>NUCLEOTIDE SEQUENCE [LARGE SCALE GENOMIC DNA]</scope>
    <source>
        <strain evidence="4 5">JC819</strain>
    </source>
</reference>
<dbReference type="PANTHER" id="PTHR30055:SF224">
    <property type="entry name" value="TRANSCRIPTIONAL REGULATOR TETR FAMILY"/>
    <property type="match status" value="1"/>
</dbReference>
<dbReference type="PROSITE" id="PS50977">
    <property type="entry name" value="HTH_TETR_2"/>
    <property type="match status" value="1"/>
</dbReference>
<dbReference type="InterPro" id="IPR036271">
    <property type="entry name" value="Tet_transcr_reg_TetR-rel_C_sf"/>
</dbReference>
<feature type="domain" description="HTH tetR-type" evidence="3">
    <location>
        <begin position="5"/>
        <end position="65"/>
    </location>
</feature>
<organism evidence="4 5">
    <name type="scientific">Roseiconus lacunae</name>
    <dbReference type="NCBI Taxonomy" id="2605694"/>
    <lineage>
        <taxon>Bacteria</taxon>
        <taxon>Pseudomonadati</taxon>
        <taxon>Planctomycetota</taxon>
        <taxon>Planctomycetia</taxon>
        <taxon>Pirellulales</taxon>
        <taxon>Pirellulaceae</taxon>
        <taxon>Roseiconus</taxon>
    </lineage>
</organism>
<dbReference type="InterPro" id="IPR050109">
    <property type="entry name" value="HTH-type_TetR-like_transc_reg"/>
</dbReference>
<evidence type="ECO:0000313" key="5">
    <source>
        <dbReference type="Proteomes" id="UP001239462"/>
    </source>
</evidence>
<protein>
    <submittedName>
        <fullName evidence="4">TetR/AcrR family transcriptional regulator</fullName>
    </submittedName>
</protein>
<evidence type="ECO:0000256" key="2">
    <source>
        <dbReference type="PROSITE-ProRule" id="PRU00335"/>
    </source>
</evidence>
<dbReference type="EMBL" id="JASZZN010000033">
    <property type="protein sequence ID" value="MDM4019211.1"/>
    <property type="molecule type" value="Genomic_DNA"/>
</dbReference>
<dbReference type="InterPro" id="IPR023772">
    <property type="entry name" value="DNA-bd_HTH_TetR-type_CS"/>
</dbReference>
<dbReference type="Pfam" id="PF14246">
    <property type="entry name" value="TetR_C_7"/>
    <property type="match status" value="1"/>
</dbReference>
<dbReference type="InterPro" id="IPR039536">
    <property type="entry name" value="TetR_C_Proteobacteria"/>
</dbReference>
<feature type="DNA-binding region" description="H-T-H motif" evidence="2">
    <location>
        <begin position="28"/>
        <end position="47"/>
    </location>
</feature>
<dbReference type="Gene3D" id="1.10.10.60">
    <property type="entry name" value="Homeodomain-like"/>
    <property type="match status" value="1"/>
</dbReference>
<dbReference type="RefSeq" id="WP_289167291.1">
    <property type="nucleotide sequence ID" value="NZ_JASZZN010000033.1"/>
</dbReference>
<evidence type="ECO:0000259" key="3">
    <source>
        <dbReference type="PROSITE" id="PS50977"/>
    </source>
</evidence>